<dbReference type="PANTHER" id="PTHR31214">
    <property type="entry name" value="PROTEIN FAM221A-RELATED"/>
    <property type="match status" value="1"/>
</dbReference>
<organism evidence="4 5">
    <name type="scientific">Brachionus plicatilis</name>
    <name type="common">Marine rotifer</name>
    <name type="synonym">Brachionus muelleri</name>
    <dbReference type="NCBI Taxonomy" id="10195"/>
    <lineage>
        <taxon>Eukaryota</taxon>
        <taxon>Metazoa</taxon>
        <taxon>Spiralia</taxon>
        <taxon>Gnathifera</taxon>
        <taxon>Rotifera</taxon>
        <taxon>Eurotatoria</taxon>
        <taxon>Monogononta</taxon>
        <taxon>Pseudotrocha</taxon>
        <taxon>Ploima</taxon>
        <taxon>Brachionidae</taxon>
        <taxon>Brachionus</taxon>
    </lineage>
</organism>
<dbReference type="PANTHER" id="PTHR31214:SF2">
    <property type="entry name" value="PROTEIN FAM221A"/>
    <property type="match status" value="1"/>
</dbReference>
<dbReference type="STRING" id="10195.A0A3M7QEQ8"/>
<dbReference type="InterPro" id="IPR026755">
    <property type="entry name" value="Fam221a/b"/>
</dbReference>
<dbReference type="Proteomes" id="UP000276133">
    <property type="component" value="Unassembled WGS sequence"/>
</dbReference>
<dbReference type="EMBL" id="REGN01006338">
    <property type="protein sequence ID" value="RNA09916.1"/>
    <property type="molecule type" value="Genomic_DNA"/>
</dbReference>
<gene>
    <name evidence="4" type="ORF">BpHYR1_006981</name>
</gene>
<accession>A0A3M7QEQ8</accession>
<feature type="compositionally biased region" description="Basic and acidic residues" evidence="3">
    <location>
        <begin position="281"/>
        <end position="291"/>
    </location>
</feature>
<name>A0A3M7QEQ8_BRAPC</name>
<evidence type="ECO:0000256" key="2">
    <source>
        <dbReference type="ARBA" id="ARBA00039630"/>
    </source>
</evidence>
<dbReference type="OrthoDB" id="310364at2759"/>
<feature type="region of interest" description="Disordered" evidence="3">
    <location>
        <begin position="281"/>
        <end position="316"/>
    </location>
</feature>
<evidence type="ECO:0000313" key="4">
    <source>
        <dbReference type="EMBL" id="RNA09916.1"/>
    </source>
</evidence>
<keyword evidence="5" id="KW-1185">Reference proteome</keyword>
<evidence type="ECO:0000256" key="3">
    <source>
        <dbReference type="SAM" id="MobiDB-lite"/>
    </source>
</evidence>
<dbReference type="Pfam" id="PF14753">
    <property type="entry name" value="FAM221"/>
    <property type="match status" value="1"/>
</dbReference>
<reference evidence="4 5" key="1">
    <citation type="journal article" date="2018" name="Sci. Rep.">
        <title>Genomic signatures of local adaptation to the degree of environmental predictability in rotifers.</title>
        <authorList>
            <person name="Franch-Gras L."/>
            <person name="Hahn C."/>
            <person name="Garcia-Roger E.M."/>
            <person name="Carmona M.J."/>
            <person name="Serra M."/>
            <person name="Gomez A."/>
        </authorList>
    </citation>
    <scope>NUCLEOTIDE SEQUENCE [LARGE SCALE GENOMIC DNA]</scope>
    <source>
        <strain evidence="4">HYR1</strain>
    </source>
</reference>
<comment type="similarity">
    <text evidence="1">Belongs to the FAM221 family.</text>
</comment>
<proteinExistence type="inferred from homology"/>
<dbReference type="AlphaFoldDB" id="A0A3M7QEQ8"/>
<protein>
    <recommendedName>
        <fullName evidence="2">Protein FAM221A</fullName>
    </recommendedName>
</protein>
<evidence type="ECO:0000313" key="5">
    <source>
        <dbReference type="Proteomes" id="UP000276133"/>
    </source>
</evidence>
<sequence>MAFRGAPENRIPVDRNAAAGIDAYLEYSRIVGNDDNGIPFTPEEYEKYKREVLPMRLKNRVYVSWVNPTGMDCVLIGPETQCFCKHRYKQHQTDLKELPKNRPILLPCKEYGCPCATFTYVPKNGSQSIRCGCKHTTDDHKVTRPFNCTKSGCKCTVFKSSYTCNCGEPCHAHYTLVENKEEREARGHPVGQDVPYQAMGGITGFSSLADGYLRLDPSGRGRPDESFFNQPISSQDHPFLRQYAHADVVKNSKGELVPSKEAISAQRKPGESELDYYERRYQERAKAERTSKPKPIQSSPYDQDAKLATGTRSYKK</sequence>
<evidence type="ECO:0000256" key="1">
    <source>
        <dbReference type="ARBA" id="ARBA00011026"/>
    </source>
</evidence>
<comment type="caution">
    <text evidence="4">The sequence shown here is derived from an EMBL/GenBank/DDBJ whole genome shotgun (WGS) entry which is preliminary data.</text>
</comment>